<dbReference type="PANTHER" id="PTHR33376:SF5">
    <property type="entry name" value="EXTRACYTOPLASMIC SOLUTE RECEPTOR PROTEIN"/>
    <property type="match status" value="1"/>
</dbReference>
<dbReference type="EMBL" id="JARACI010001089">
    <property type="protein sequence ID" value="MDD9207351.1"/>
    <property type="molecule type" value="Genomic_DNA"/>
</dbReference>
<keyword evidence="1 2" id="KW-0732">Signal</keyword>
<evidence type="ECO:0000313" key="3">
    <source>
        <dbReference type="EMBL" id="MDD9207351.1"/>
    </source>
</evidence>
<dbReference type="InterPro" id="IPR038404">
    <property type="entry name" value="TRAP_DctP_sf"/>
</dbReference>
<comment type="caution">
    <text evidence="3">The sequence shown here is derived from an EMBL/GenBank/DDBJ whole genome shotgun (WGS) entry which is preliminary data.</text>
</comment>
<reference evidence="3" key="1">
    <citation type="submission" date="2023-02" db="EMBL/GenBank/DDBJ databases">
        <title>Georgenia sp.10Sc9-8, isolated from a soil sample collected from the Taklamakan desert.</title>
        <authorList>
            <person name="Liu S."/>
        </authorList>
    </citation>
    <scope>NUCLEOTIDE SEQUENCE</scope>
    <source>
        <strain evidence="3">10Sc9-8</strain>
    </source>
</reference>
<dbReference type="NCBIfam" id="NF037995">
    <property type="entry name" value="TRAP_S1"/>
    <property type="match status" value="1"/>
</dbReference>
<evidence type="ECO:0000256" key="2">
    <source>
        <dbReference type="SAM" id="SignalP"/>
    </source>
</evidence>
<name>A0ABT5TZ53_9MICO</name>
<gene>
    <name evidence="3" type="primary">dctP</name>
    <name evidence="3" type="ORF">PU560_12870</name>
</gene>
<dbReference type="PANTHER" id="PTHR33376">
    <property type="match status" value="1"/>
</dbReference>
<dbReference type="PROSITE" id="PS51257">
    <property type="entry name" value="PROKAR_LIPOPROTEIN"/>
    <property type="match status" value="1"/>
</dbReference>
<evidence type="ECO:0000256" key="1">
    <source>
        <dbReference type="ARBA" id="ARBA00022729"/>
    </source>
</evidence>
<feature type="signal peptide" evidence="2">
    <location>
        <begin position="1"/>
        <end position="21"/>
    </location>
</feature>
<protein>
    <submittedName>
        <fullName evidence="3">TRAP transporter substrate-binding protein DctP</fullName>
    </submittedName>
</protein>
<dbReference type="InterPro" id="IPR018389">
    <property type="entry name" value="DctP_fam"/>
</dbReference>
<proteinExistence type="predicted"/>
<accession>A0ABT5TZ53</accession>
<evidence type="ECO:0000313" key="4">
    <source>
        <dbReference type="Proteomes" id="UP001165561"/>
    </source>
</evidence>
<dbReference type="Gene3D" id="3.40.190.170">
    <property type="entry name" value="Bacterial extracellular solute-binding protein, family 7"/>
    <property type="match status" value="1"/>
</dbReference>
<keyword evidence="4" id="KW-1185">Reference proteome</keyword>
<organism evidence="3 4">
    <name type="scientific">Georgenia halotolerans</name>
    <dbReference type="NCBI Taxonomy" id="3028317"/>
    <lineage>
        <taxon>Bacteria</taxon>
        <taxon>Bacillati</taxon>
        <taxon>Actinomycetota</taxon>
        <taxon>Actinomycetes</taxon>
        <taxon>Micrococcales</taxon>
        <taxon>Bogoriellaceae</taxon>
        <taxon>Georgenia</taxon>
    </lineage>
</organism>
<sequence length="355" mass="38209">MRRKLNVGVVAAGAGALLLVAACGGNGGEAGGEEAGGEEEVQWDLQGALAADHWWAGVHESFAEELDEASDGTFEVTVHAGGSLGIPPAEVLEYVRSGRADLIENTPSYTSGAWHDSLIDSQQMLYPDYEAARDGWGLLRDEFDSELRERFNAKLLYGGPSDGQIIFTSQRVESLEDLSGSVLRVSSEAQAALFNSLPGVSATVLPSADTYTALERGTVDGVVSTTTNTEASSWDEVVDYAVVLPVNFAFVFTAVNLDSYEALSEEHREAIDDAAALAEEEWSTAGEEASQAALERLEEAGTVEFVEPDPEFAETLLEVARPQWDAWAEQGSPQAREWLDMLIAEGFPEDYMDDA</sequence>
<feature type="chain" id="PRO_5045447831" evidence="2">
    <location>
        <begin position="22"/>
        <end position="355"/>
    </location>
</feature>
<dbReference type="Pfam" id="PF03480">
    <property type="entry name" value="DctP"/>
    <property type="match status" value="1"/>
</dbReference>
<dbReference type="Proteomes" id="UP001165561">
    <property type="component" value="Unassembled WGS sequence"/>
</dbReference>